<dbReference type="Pfam" id="PF22653">
    <property type="entry name" value="DUF7007"/>
    <property type="match status" value="1"/>
</dbReference>
<sequence length="277" mass="31055">MSALFAEYGLTADKLVAARYGDHAYAMVPKPGGGFFVAMGWCLQGHFSDWNRNNFFSHRGDVAGKDAFEAHVEEALRHKRERAALGRQIEISRRETPWGTAQHAETYGPGIAAYSTSGHGGFHVEPDVNKIIPPALRARDGWYEEDAAWAVVALTFGDLFTALERKDARKTIRNSQPDAYEALYGTTLAPGESHQKDRRAFHAKHADDWIVSSAIFSAERPGFTEVVATLGDKQRERRRFLIPSETYDIGKFGFVIDLDRHEELPDDAPSSFIGWRR</sequence>
<dbReference type="RefSeq" id="WP_183201766.1">
    <property type="nucleotide sequence ID" value="NZ_JACIEK010000015.1"/>
</dbReference>
<comment type="caution">
    <text evidence="2">The sequence shown here is derived from an EMBL/GenBank/DDBJ whole genome shotgun (WGS) entry which is preliminary data.</text>
</comment>
<accession>A0A7W6H7V6</accession>
<proteinExistence type="predicted"/>
<keyword evidence="3" id="KW-1185">Reference proteome</keyword>
<evidence type="ECO:0000259" key="1">
    <source>
        <dbReference type="Pfam" id="PF22653"/>
    </source>
</evidence>
<dbReference type="AlphaFoldDB" id="A0A7W6H7V6"/>
<name>A0A7W6H7V6_9HYPH</name>
<reference evidence="2 3" key="1">
    <citation type="submission" date="2020-08" db="EMBL/GenBank/DDBJ databases">
        <title>Genomic Encyclopedia of Type Strains, Phase IV (KMG-IV): sequencing the most valuable type-strain genomes for metagenomic binning, comparative biology and taxonomic classification.</title>
        <authorList>
            <person name="Goeker M."/>
        </authorList>
    </citation>
    <scope>NUCLEOTIDE SEQUENCE [LARGE SCALE GENOMIC DNA]</scope>
    <source>
        <strain evidence="2 3">DSM 102238</strain>
    </source>
</reference>
<gene>
    <name evidence="2" type="ORF">GGR04_004038</name>
</gene>
<dbReference type="Proteomes" id="UP000542776">
    <property type="component" value="Unassembled WGS sequence"/>
</dbReference>
<evidence type="ECO:0000313" key="3">
    <source>
        <dbReference type="Proteomes" id="UP000542776"/>
    </source>
</evidence>
<feature type="domain" description="DUF7007" evidence="1">
    <location>
        <begin position="93"/>
        <end position="206"/>
    </location>
</feature>
<dbReference type="InterPro" id="IPR054276">
    <property type="entry name" value="DUF7007"/>
</dbReference>
<dbReference type="EMBL" id="JACIEK010000015">
    <property type="protein sequence ID" value="MBB4000162.1"/>
    <property type="molecule type" value="Genomic_DNA"/>
</dbReference>
<organism evidence="2 3">
    <name type="scientific">Aureimonas pseudogalii</name>
    <dbReference type="NCBI Taxonomy" id="1744844"/>
    <lineage>
        <taxon>Bacteria</taxon>
        <taxon>Pseudomonadati</taxon>
        <taxon>Pseudomonadota</taxon>
        <taxon>Alphaproteobacteria</taxon>
        <taxon>Hyphomicrobiales</taxon>
        <taxon>Aurantimonadaceae</taxon>
        <taxon>Aureimonas</taxon>
    </lineage>
</organism>
<protein>
    <recommendedName>
        <fullName evidence="1">DUF7007 domain-containing protein</fullName>
    </recommendedName>
</protein>
<evidence type="ECO:0000313" key="2">
    <source>
        <dbReference type="EMBL" id="MBB4000162.1"/>
    </source>
</evidence>